<reference evidence="4" key="1">
    <citation type="journal article" date="2019" name="Int. J. Syst. Evol. Microbiol.">
        <title>The Global Catalogue of Microorganisms (GCM) 10K type strain sequencing project: providing services to taxonomists for standard genome sequencing and annotation.</title>
        <authorList>
            <consortium name="The Broad Institute Genomics Platform"/>
            <consortium name="The Broad Institute Genome Sequencing Center for Infectious Disease"/>
            <person name="Wu L."/>
            <person name="Ma J."/>
        </authorList>
    </citation>
    <scope>NUCLEOTIDE SEQUENCE [LARGE SCALE GENOMIC DNA]</scope>
    <source>
        <strain evidence="4">CCM 7640</strain>
    </source>
</reference>
<organism evidence="3 4">
    <name type="scientific">Microbacterium murale</name>
    <dbReference type="NCBI Taxonomy" id="1081040"/>
    <lineage>
        <taxon>Bacteria</taxon>
        <taxon>Bacillati</taxon>
        <taxon>Actinomycetota</taxon>
        <taxon>Actinomycetes</taxon>
        <taxon>Micrococcales</taxon>
        <taxon>Microbacteriaceae</taxon>
        <taxon>Microbacterium</taxon>
    </lineage>
</organism>
<dbReference type="Gene3D" id="3.20.20.120">
    <property type="entry name" value="Enolase-like C-terminal domain"/>
    <property type="match status" value="1"/>
</dbReference>
<gene>
    <name evidence="3" type="ORF">GCM10007269_34690</name>
</gene>
<comment type="caution">
    <text evidence="3">The sequence shown here is derived from an EMBL/GenBank/DDBJ whole genome shotgun (WGS) entry which is preliminary data.</text>
</comment>
<evidence type="ECO:0000256" key="1">
    <source>
        <dbReference type="ARBA" id="ARBA00023239"/>
    </source>
</evidence>
<dbReference type="InterPro" id="IPR013341">
    <property type="entry name" value="Mandelate_racemase_N_dom"/>
</dbReference>
<dbReference type="InterPro" id="IPR013342">
    <property type="entry name" value="Mandelate_racemase_C"/>
</dbReference>
<dbReference type="SFLD" id="SFLDG00179">
    <property type="entry name" value="mandelate_racemase"/>
    <property type="match status" value="1"/>
</dbReference>
<dbReference type="InterPro" id="IPR018110">
    <property type="entry name" value="Mandel_Rmase/mucon_lact_enz_CS"/>
</dbReference>
<dbReference type="InterPro" id="IPR036849">
    <property type="entry name" value="Enolase-like_C_sf"/>
</dbReference>
<dbReference type="PANTHER" id="PTHR48080">
    <property type="entry name" value="D-GALACTONATE DEHYDRATASE-RELATED"/>
    <property type="match status" value="1"/>
</dbReference>
<sequence>MKISAVEAFECDMGWRRLSFLKISVDDGPDGWSEFNESHGNAGVAAAIARLTPFLVGKDPLAFGRITHDIDMLHRPARGGVNRQALGAIENALLDIAARARGLSVAGLLGGPVRDRLPVYWSHCGWYRLPRVAKFTGEQPVRTYADVRELGAEVREKGYLGLKANILGLDDLDIQERPDPYTRLLANTGRDWDNRMIREAEKTVHAFREGAGEDLDLYLDVSYSFDLAGYRRLARALDDEGLSWLEFDHEDPAGVAALRSSVDVPLASGETQYGRLDYRPFLEARAWDTAIVDVIWNGLAESVKIASMCETHSVAVAPHNFYGHLATMISAQFAAVIPNFDTLEVDVDGVPWRSELVSSPPKITGGYLQLPDAPGWGVEVNEEAVRHYATH</sequence>
<name>A0ABQ1S0D0_9MICO</name>
<evidence type="ECO:0000313" key="4">
    <source>
        <dbReference type="Proteomes" id="UP000629365"/>
    </source>
</evidence>
<dbReference type="CDD" id="cd03316">
    <property type="entry name" value="MR_like"/>
    <property type="match status" value="1"/>
</dbReference>
<dbReference type="Proteomes" id="UP000629365">
    <property type="component" value="Unassembled WGS sequence"/>
</dbReference>
<dbReference type="Gene3D" id="3.30.390.10">
    <property type="entry name" value="Enolase-like, N-terminal domain"/>
    <property type="match status" value="1"/>
</dbReference>
<dbReference type="SMART" id="SM00922">
    <property type="entry name" value="MR_MLE"/>
    <property type="match status" value="1"/>
</dbReference>
<dbReference type="InterPro" id="IPR029017">
    <property type="entry name" value="Enolase-like_N"/>
</dbReference>
<dbReference type="SFLD" id="SFLDS00001">
    <property type="entry name" value="Enolase"/>
    <property type="match status" value="1"/>
</dbReference>
<protein>
    <submittedName>
        <fullName evidence="3">Enolase</fullName>
    </submittedName>
</protein>
<dbReference type="SUPFAM" id="SSF51604">
    <property type="entry name" value="Enolase C-terminal domain-like"/>
    <property type="match status" value="1"/>
</dbReference>
<keyword evidence="1" id="KW-0456">Lyase</keyword>
<dbReference type="Pfam" id="PF02746">
    <property type="entry name" value="MR_MLE_N"/>
    <property type="match status" value="1"/>
</dbReference>
<dbReference type="PROSITE" id="PS00908">
    <property type="entry name" value="MR_MLE_1"/>
    <property type="match status" value="1"/>
</dbReference>
<dbReference type="InterPro" id="IPR034593">
    <property type="entry name" value="DgoD-like"/>
</dbReference>
<accession>A0ABQ1S0D0</accession>
<feature type="domain" description="Mandelate racemase/muconate lactonizing enzyme C-terminal" evidence="2">
    <location>
        <begin position="144"/>
        <end position="265"/>
    </location>
</feature>
<evidence type="ECO:0000259" key="2">
    <source>
        <dbReference type="SMART" id="SM00922"/>
    </source>
</evidence>
<keyword evidence="4" id="KW-1185">Reference proteome</keyword>
<proteinExistence type="predicted"/>
<dbReference type="Pfam" id="PF13378">
    <property type="entry name" value="MR_MLE_C"/>
    <property type="match status" value="1"/>
</dbReference>
<dbReference type="SUPFAM" id="SSF54826">
    <property type="entry name" value="Enolase N-terminal domain-like"/>
    <property type="match status" value="1"/>
</dbReference>
<dbReference type="EMBL" id="BMCM01000007">
    <property type="protein sequence ID" value="GGD89092.1"/>
    <property type="molecule type" value="Genomic_DNA"/>
</dbReference>
<dbReference type="PANTHER" id="PTHR48080:SF2">
    <property type="entry name" value="D-GALACTONATE DEHYDRATASE"/>
    <property type="match status" value="1"/>
</dbReference>
<dbReference type="InterPro" id="IPR029065">
    <property type="entry name" value="Enolase_C-like"/>
</dbReference>
<evidence type="ECO:0000313" key="3">
    <source>
        <dbReference type="EMBL" id="GGD89092.1"/>
    </source>
</evidence>